<dbReference type="OrthoDB" id="9553788at2"/>
<evidence type="ECO:0000313" key="2">
    <source>
        <dbReference type="Proteomes" id="UP000194141"/>
    </source>
</evidence>
<dbReference type="Proteomes" id="UP000194141">
    <property type="component" value="Unassembled WGS sequence"/>
</dbReference>
<dbReference type="AlphaFoldDB" id="A0A1X4XW00"/>
<comment type="caution">
    <text evidence="1">The sequence shown here is derived from an EMBL/GenBank/DDBJ whole genome shotgun (WGS) entry which is preliminary data.</text>
</comment>
<dbReference type="RefSeq" id="WP_086033954.1">
    <property type="nucleotide sequence ID" value="NZ_MDSU01000018.1"/>
</dbReference>
<gene>
    <name evidence="1" type="ORF">DESAMIL20_1272</name>
</gene>
<proteinExistence type="predicted"/>
<accession>A0A1X4XW00</accession>
<evidence type="ECO:0000313" key="1">
    <source>
        <dbReference type="EMBL" id="OSS41719.1"/>
    </source>
</evidence>
<name>A0A1X4XW00_9BACT</name>
<reference evidence="1 2" key="1">
    <citation type="journal article" date="2017" name="Front. Microbiol.">
        <title>Genome Sequence of Desulfurella amilsii Strain TR1 and Comparative Genomics of Desulfurellaceae Family.</title>
        <authorList>
            <person name="Florentino A.P."/>
            <person name="Stams A.J."/>
            <person name="Sanchez-Andrea I."/>
        </authorList>
    </citation>
    <scope>NUCLEOTIDE SEQUENCE [LARGE SCALE GENOMIC DNA]</scope>
    <source>
        <strain evidence="1 2">TR1</strain>
    </source>
</reference>
<dbReference type="EMBL" id="MDSU01000018">
    <property type="protein sequence ID" value="OSS41719.1"/>
    <property type="molecule type" value="Genomic_DNA"/>
</dbReference>
<organism evidence="1 2">
    <name type="scientific">Desulfurella amilsii</name>
    <dbReference type="NCBI Taxonomy" id="1562698"/>
    <lineage>
        <taxon>Bacteria</taxon>
        <taxon>Pseudomonadati</taxon>
        <taxon>Campylobacterota</taxon>
        <taxon>Desulfurellia</taxon>
        <taxon>Desulfurellales</taxon>
        <taxon>Desulfurellaceae</taxon>
        <taxon>Desulfurella</taxon>
    </lineage>
</organism>
<keyword evidence="2" id="KW-1185">Reference proteome</keyword>
<evidence type="ECO:0008006" key="3">
    <source>
        <dbReference type="Google" id="ProtNLM"/>
    </source>
</evidence>
<protein>
    <recommendedName>
        <fullName evidence="3">Transcriptional regulator HTH-type FeoC domain-containing protein</fullName>
    </recommendedName>
</protein>
<sequence>MKEYILHLLRKQKSLTFDNLLKKTNLRREILLQVIFKLAKENKIYFIDLSKASQNSCSMCSAKIFCEKKEAK</sequence>
<dbReference type="STRING" id="1562698.DESAMIL20_1272"/>